<reference evidence="2 3" key="1">
    <citation type="journal article" date="2013" name="ISME J.">
        <title>A metabolic model for members of the genus Tetrasphaera involved in enhanced biological phosphorus removal.</title>
        <authorList>
            <person name="Kristiansen R."/>
            <person name="Nguyen H.T.T."/>
            <person name="Saunders A.M."/>
            <person name="Nielsen J.L."/>
            <person name="Wimmer R."/>
            <person name="Le V.Q."/>
            <person name="McIlroy S.J."/>
            <person name="Petrovski S."/>
            <person name="Seviour R.J."/>
            <person name="Calteau A."/>
            <person name="Nielsen K.L."/>
            <person name="Nielsen P.H."/>
        </authorList>
    </citation>
    <scope>NUCLEOTIDE SEQUENCE [LARGE SCALE GENOMIC DNA]</scope>
    <source>
        <strain evidence="2 3">Lp2</strain>
    </source>
</reference>
<sequence>MPGESIFPTLEPLLEQVSKPIQYVGGELNSTVKDWTVGGDHTVRWALMYPDAYEVGVPNQGSMILYEVLNERPDALAERTYSVWPDMEALMRAHAVPQFTVDGHRALGDFDLFGLSFSTELGYTNMLTALDLGGIPLHAIDRDDTHPVVIAGGHAAFNPETIADFIDAAIVGDGEEAVLMVTDVVAAWKRDGMPGGRVELLLRLARTGSVYVPRFYDVSYLPDGRIQRIAPNPAYPGVPWRVAKHTVMDLDAWPYPKQPLVPLAESVHERMSVEIFRGCTRGCRFCQAGMITRPVRERSITGIGEMVQRGLAATGFEEVGLLSLSSADHTEIGEVTKGLADRYESSKVGLSLPSTRVDAFNIDLANELTRNGRRSGLTFAPEGGSERIRKVINKMVTEDDLINTVAAAYGAGWRQVKLYFMCGLPTETDEDVLQIAELAKKVIETGRKVSGRNDIRCTVSIGGFVPKAHTPFQWAPQLGAQETDERLAKLRDAIRSDRRLGSSIGFRYHDGKPGIVEGLLSRGDRRVGRVIEAVWRDGGRFDGWSEHFSYERWMECAARELAPFGIDVDWYTTRGREESEVLPWDHIDSGLDKEWLWQDWLDAIDEVEVDDCRWTPCFDCGVCPQLGTEIQVGPTGKTLLPITVVGGSPLRERTPSHA</sequence>
<dbReference type="InterPro" id="IPR007197">
    <property type="entry name" value="rSAM"/>
</dbReference>
<dbReference type="OrthoDB" id="9806827at2"/>
<evidence type="ECO:0000313" key="2">
    <source>
        <dbReference type="EMBL" id="CCH69449.1"/>
    </source>
</evidence>
<proteinExistence type="predicted"/>
<evidence type="ECO:0000313" key="3">
    <source>
        <dbReference type="Proteomes" id="UP000013167"/>
    </source>
</evidence>
<dbReference type="STRING" id="1193181.BN10_170003"/>
<comment type="caution">
    <text evidence="2">The sequence shown here is derived from an EMBL/GenBank/DDBJ whole genome shotgun (WGS) entry which is preliminary data.</text>
</comment>
<dbReference type="eggNOG" id="COG1032">
    <property type="taxonomic scope" value="Bacteria"/>
</dbReference>
<gene>
    <name evidence="2" type="ORF">BN10_170003</name>
</gene>
<name>N0E3I1_9MICO</name>
<dbReference type="InterPro" id="IPR045784">
    <property type="entry name" value="Radical_SAM_N2"/>
</dbReference>
<dbReference type="SUPFAM" id="SSF102114">
    <property type="entry name" value="Radical SAM enzymes"/>
    <property type="match status" value="1"/>
</dbReference>
<organism evidence="2 3">
    <name type="scientific">Phycicoccus elongatus Lp2</name>
    <dbReference type="NCBI Taxonomy" id="1193181"/>
    <lineage>
        <taxon>Bacteria</taxon>
        <taxon>Bacillati</taxon>
        <taxon>Actinomycetota</taxon>
        <taxon>Actinomycetes</taxon>
        <taxon>Micrococcales</taxon>
        <taxon>Intrasporangiaceae</taxon>
        <taxon>Phycicoccus</taxon>
    </lineage>
</organism>
<feature type="domain" description="Radical SAM core" evidence="1">
    <location>
        <begin position="265"/>
        <end position="503"/>
    </location>
</feature>
<dbReference type="HOGENOM" id="CLU_011543_3_2_11"/>
<dbReference type="EMBL" id="CAIZ01000079">
    <property type="protein sequence ID" value="CCH69449.1"/>
    <property type="molecule type" value="Genomic_DNA"/>
</dbReference>
<dbReference type="Proteomes" id="UP000013167">
    <property type="component" value="Unassembled WGS sequence"/>
</dbReference>
<dbReference type="PROSITE" id="PS51918">
    <property type="entry name" value="RADICAL_SAM"/>
    <property type="match status" value="1"/>
</dbReference>
<dbReference type="GO" id="GO:0003824">
    <property type="term" value="F:catalytic activity"/>
    <property type="evidence" value="ECO:0007669"/>
    <property type="project" value="InterPro"/>
</dbReference>
<dbReference type="RefSeq" id="WP_010849443.1">
    <property type="nucleotide sequence ID" value="NZ_HF570956.1"/>
</dbReference>
<dbReference type="InterPro" id="IPR058240">
    <property type="entry name" value="rSAM_sf"/>
</dbReference>
<dbReference type="GO" id="GO:0051536">
    <property type="term" value="F:iron-sulfur cluster binding"/>
    <property type="evidence" value="ECO:0007669"/>
    <property type="project" value="InterPro"/>
</dbReference>
<dbReference type="AlphaFoldDB" id="N0E3I1"/>
<dbReference type="SMART" id="SM00729">
    <property type="entry name" value="Elp3"/>
    <property type="match status" value="1"/>
</dbReference>
<dbReference type="SFLD" id="SFLDS00029">
    <property type="entry name" value="Radical_SAM"/>
    <property type="match status" value="1"/>
</dbReference>
<dbReference type="NCBIfam" id="TIGR03960">
    <property type="entry name" value="rSAM_fuse_unch"/>
    <property type="match status" value="1"/>
</dbReference>
<dbReference type="SFLD" id="SFLDG01082">
    <property type="entry name" value="B12-binding_domain_containing"/>
    <property type="match status" value="1"/>
</dbReference>
<evidence type="ECO:0000259" key="1">
    <source>
        <dbReference type="PROSITE" id="PS51918"/>
    </source>
</evidence>
<protein>
    <recommendedName>
        <fullName evidence="1">Radical SAM core domain-containing protein</fullName>
    </recommendedName>
</protein>
<dbReference type="PANTHER" id="PTHR42731">
    <property type="entry name" value="SLL1084 PROTEIN"/>
    <property type="match status" value="1"/>
</dbReference>
<dbReference type="InterPro" id="IPR006638">
    <property type="entry name" value="Elp3/MiaA/NifB-like_rSAM"/>
</dbReference>
<dbReference type="InterPro" id="IPR023404">
    <property type="entry name" value="rSAM_horseshoe"/>
</dbReference>
<dbReference type="Pfam" id="PF04055">
    <property type="entry name" value="Radical_SAM"/>
    <property type="match status" value="1"/>
</dbReference>
<dbReference type="Pfam" id="PF19864">
    <property type="entry name" value="Radical_SAM_N2"/>
    <property type="match status" value="1"/>
</dbReference>
<keyword evidence="3" id="KW-1185">Reference proteome</keyword>
<accession>N0E3I1</accession>
<dbReference type="Gene3D" id="3.80.30.20">
    <property type="entry name" value="tm_1862 like domain"/>
    <property type="match status" value="1"/>
</dbReference>
<dbReference type="CDD" id="cd01335">
    <property type="entry name" value="Radical_SAM"/>
    <property type="match status" value="1"/>
</dbReference>
<dbReference type="PANTHER" id="PTHR42731:SF1">
    <property type="entry name" value="RADICAL SAM DOMAIN PROTEIN"/>
    <property type="match status" value="1"/>
</dbReference>
<dbReference type="InterPro" id="IPR023862">
    <property type="entry name" value="CHP03960_rSAM"/>
</dbReference>